<dbReference type="AlphaFoldDB" id="A0A915HQH5"/>
<dbReference type="WBParaSite" id="nRc.2.0.1.t03612-RA">
    <property type="protein sequence ID" value="nRc.2.0.1.t03612-RA"/>
    <property type="gene ID" value="nRc.2.0.1.g03612"/>
</dbReference>
<sequence length="96" mass="10652">MQSVPLAPAVLPAKIKQLLLKIWASDSESSLEEEEGEILEPASQTLEDKTSMEAKTQQEEIEEDKVQTLIDKTAAIMSGIDVRLEKLQEESQEIAV</sequence>
<protein>
    <submittedName>
        <fullName evidence="2">Uncharacterized protein</fullName>
    </submittedName>
</protein>
<organism evidence="1 2">
    <name type="scientific">Romanomermis culicivorax</name>
    <name type="common">Nematode worm</name>
    <dbReference type="NCBI Taxonomy" id="13658"/>
    <lineage>
        <taxon>Eukaryota</taxon>
        <taxon>Metazoa</taxon>
        <taxon>Ecdysozoa</taxon>
        <taxon>Nematoda</taxon>
        <taxon>Enoplea</taxon>
        <taxon>Dorylaimia</taxon>
        <taxon>Mermithida</taxon>
        <taxon>Mermithoidea</taxon>
        <taxon>Mermithidae</taxon>
        <taxon>Romanomermis</taxon>
    </lineage>
</organism>
<proteinExistence type="predicted"/>
<dbReference type="Proteomes" id="UP000887565">
    <property type="component" value="Unplaced"/>
</dbReference>
<evidence type="ECO:0000313" key="2">
    <source>
        <dbReference type="WBParaSite" id="nRc.2.0.1.t03612-RA"/>
    </source>
</evidence>
<reference evidence="2" key="1">
    <citation type="submission" date="2022-11" db="UniProtKB">
        <authorList>
            <consortium name="WormBaseParasite"/>
        </authorList>
    </citation>
    <scope>IDENTIFICATION</scope>
</reference>
<name>A0A915HQH5_ROMCU</name>
<keyword evidence="1" id="KW-1185">Reference proteome</keyword>
<evidence type="ECO:0000313" key="1">
    <source>
        <dbReference type="Proteomes" id="UP000887565"/>
    </source>
</evidence>
<accession>A0A915HQH5</accession>